<feature type="domain" description="C2H2-type" evidence="2">
    <location>
        <begin position="94"/>
        <end position="115"/>
    </location>
</feature>
<evidence type="ECO:0000313" key="3">
    <source>
        <dbReference type="EMBL" id="CAB3400070.1"/>
    </source>
</evidence>
<keyword evidence="4" id="KW-1185">Reference proteome</keyword>
<evidence type="ECO:0000313" key="4">
    <source>
        <dbReference type="Proteomes" id="UP000494206"/>
    </source>
</evidence>
<dbReference type="InterPro" id="IPR013087">
    <property type="entry name" value="Znf_C2H2_type"/>
</dbReference>
<accession>A0A8S1EGM5</accession>
<evidence type="ECO:0000256" key="1">
    <source>
        <dbReference type="SAM" id="MobiDB-lite"/>
    </source>
</evidence>
<reference evidence="3 4" key="1">
    <citation type="submission" date="2020-04" db="EMBL/GenBank/DDBJ databases">
        <authorList>
            <person name="Laetsch R D."/>
            <person name="Stevens L."/>
            <person name="Kumar S."/>
            <person name="Blaxter L. M."/>
        </authorList>
    </citation>
    <scope>NUCLEOTIDE SEQUENCE [LARGE SCALE GENOMIC DNA]</scope>
</reference>
<feature type="region of interest" description="Disordered" evidence="1">
    <location>
        <begin position="289"/>
        <end position="336"/>
    </location>
</feature>
<gene>
    <name evidence="3" type="ORF">CBOVIS_LOCUS3085</name>
</gene>
<protein>
    <recommendedName>
        <fullName evidence="2">C2H2-type domain-containing protein</fullName>
    </recommendedName>
</protein>
<name>A0A8S1EGM5_9PELO</name>
<comment type="caution">
    <text evidence="3">The sequence shown here is derived from an EMBL/GenBank/DDBJ whole genome shotgun (WGS) entry which is preliminary data.</text>
</comment>
<evidence type="ECO:0000259" key="2">
    <source>
        <dbReference type="PROSITE" id="PS00028"/>
    </source>
</evidence>
<sequence>MQDHLFVDDPNLIQFDNCEPSTSDASTHMEPIEQIEEYEELEEIQIIPEDEIGEVVEEIVLGEDGQPTVLPPTHITPFNPDEGEPQDSPIMPLCHPCNTLFQTFAGFEYHVLKDHVGYRQFSCAVCHKRSFYTEAEGRHHMDQFHTAFKHLALCKHFDPEKEEATMELYNQVHIMRREDIDINAYEAQCIYGPAVNHYKKFNRMRFTIPQCVKKRNATTLRSDKTTQVGVSAFSRKRMYLPFATAQQRQIPQMNLNHSKLNEPSTSSRAPIFHEDLVRPKKNPRLKNAMFRDYQSSSRMSRGYPVNRIQREEDVPGPSNRSTPMRFISNRRPNTQN</sequence>
<dbReference type="PROSITE" id="PS00028">
    <property type="entry name" value="ZINC_FINGER_C2H2_1"/>
    <property type="match status" value="1"/>
</dbReference>
<organism evidence="3 4">
    <name type="scientific">Caenorhabditis bovis</name>
    <dbReference type="NCBI Taxonomy" id="2654633"/>
    <lineage>
        <taxon>Eukaryota</taxon>
        <taxon>Metazoa</taxon>
        <taxon>Ecdysozoa</taxon>
        <taxon>Nematoda</taxon>
        <taxon>Chromadorea</taxon>
        <taxon>Rhabditida</taxon>
        <taxon>Rhabditina</taxon>
        <taxon>Rhabditomorpha</taxon>
        <taxon>Rhabditoidea</taxon>
        <taxon>Rhabditidae</taxon>
        <taxon>Peloderinae</taxon>
        <taxon>Caenorhabditis</taxon>
    </lineage>
</organism>
<dbReference type="Proteomes" id="UP000494206">
    <property type="component" value="Unassembled WGS sequence"/>
</dbReference>
<dbReference type="EMBL" id="CADEPM010000002">
    <property type="protein sequence ID" value="CAB3400070.1"/>
    <property type="molecule type" value="Genomic_DNA"/>
</dbReference>
<dbReference type="AlphaFoldDB" id="A0A8S1EGM5"/>
<proteinExistence type="predicted"/>